<protein>
    <submittedName>
        <fullName evidence="2">Uncharacterized protein</fullName>
    </submittedName>
</protein>
<keyword evidence="1" id="KW-0472">Membrane</keyword>
<evidence type="ECO:0000313" key="2">
    <source>
        <dbReference type="EMBL" id="QDT16316.1"/>
    </source>
</evidence>
<feature type="transmembrane region" description="Helical" evidence="1">
    <location>
        <begin position="20"/>
        <end position="44"/>
    </location>
</feature>
<gene>
    <name evidence="2" type="ORF">CA12_24170</name>
</gene>
<evidence type="ECO:0000256" key="1">
    <source>
        <dbReference type="SAM" id="Phobius"/>
    </source>
</evidence>
<accession>A0A517PAB6</accession>
<reference evidence="2 3" key="1">
    <citation type="submission" date="2019-02" db="EMBL/GenBank/DDBJ databases">
        <title>Deep-cultivation of Planctomycetes and their phenomic and genomic characterization uncovers novel biology.</title>
        <authorList>
            <person name="Wiegand S."/>
            <person name="Jogler M."/>
            <person name="Boedeker C."/>
            <person name="Pinto D."/>
            <person name="Vollmers J."/>
            <person name="Rivas-Marin E."/>
            <person name="Kohn T."/>
            <person name="Peeters S.H."/>
            <person name="Heuer A."/>
            <person name="Rast P."/>
            <person name="Oberbeckmann S."/>
            <person name="Bunk B."/>
            <person name="Jeske O."/>
            <person name="Meyerdierks A."/>
            <person name="Storesund J.E."/>
            <person name="Kallscheuer N."/>
            <person name="Luecker S."/>
            <person name="Lage O.M."/>
            <person name="Pohl T."/>
            <person name="Merkel B.J."/>
            <person name="Hornburger P."/>
            <person name="Mueller R.-W."/>
            <person name="Bruemmer F."/>
            <person name="Labrenz M."/>
            <person name="Spormann A.M."/>
            <person name="Op den Camp H."/>
            <person name="Overmann J."/>
            <person name="Amann R."/>
            <person name="Jetten M.S.M."/>
            <person name="Mascher T."/>
            <person name="Medema M.H."/>
            <person name="Devos D.P."/>
            <person name="Kaster A.-K."/>
            <person name="Ovreas L."/>
            <person name="Rohde M."/>
            <person name="Galperin M.Y."/>
            <person name="Jogler C."/>
        </authorList>
    </citation>
    <scope>NUCLEOTIDE SEQUENCE [LARGE SCALE GENOMIC DNA]</scope>
    <source>
        <strain evidence="2 3">CA12</strain>
    </source>
</reference>
<keyword evidence="1" id="KW-1133">Transmembrane helix</keyword>
<feature type="transmembrane region" description="Helical" evidence="1">
    <location>
        <begin position="56"/>
        <end position="79"/>
    </location>
</feature>
<organism evidence="2 3">
    <name type="scientific">Alienimonas californiensis</name>
    <dbReference type="NCBI Taxonomy" id="2527989"/>
    <lineage>
        <taxon>Bacteria</taxon>
        <taxon>Pseudomonadati</taxon>
        <taxon>Planctomycetota</taxon>
        <taxon>Planctomycetia</taxon>
        <taxon>Planctomycetales</taxon>
        <taxon>Planctomycetaceae</taxon>
        <taxon>Alienimonas</taxon>
    </lineage>
</organism>
<proteinExistence type="predicted"/>
<dbReference type="KEGG" id="acaf:CA12_24170"/>
<dbReference type="Proteomes" id="UP000318741">
    <property type="component" value="Chromosome"/>
</dbReference>
<keyword evidence="1" id="KW-0812">Transmembrane</keyword>
<keyword evidence="3" id="KW-1185">Reference proteome</keyword>
<dbReference type="AlphaFoldDB" id="A0A517PAB6"/>
<name>A0A517PAB6_9PLAN</name>
<evidence type="ECO:0000313" key="3">
    <source>
        <dbReference type="Proteomes" id="UP000318741"/>
    </source>
</evidence>
<sequence>MTSRSGTVGQAALELRMWGFGLVLPAIPFTVSGALAAGIAAAVREARGIGGGGASFAAWVFGRGLLFAHLVLWVMFGAIPTV</sequence>
<dbReference type="EMBL" id="CP036265">
    <property type="protein sequence ID" value="QDT16316.1"/>
    <property type="molecule type" value="Genomic_DNA"/>
</dbReference>